<proteinExistence type="inferred from homology"/>
<dbReference type="PANTHER" id="PTHR48413">
    <property type="match status" value="1"/>
</dbReference>
<dbReference type="Pfam" id="PF02679">
    <property type="entry name" value="ComA"/>
    <property type="match status" value="1"/>
</dbReference>
<dbReference type="InterPro" id="IPR013785">
    <property type="entry name" value="Aldolase_TIM"/>
</dbReference>
<dbReference type="Proteomes" id="UP000886520">
    <property type="component" value="Chromosome 3"/>
</dbReference>
<protein>
    <recommendedName>
        <fullName evidence="4">Phosphosulfolactate synthase</fullName>
    </recommendedName>
</protein>
<sequence>MERFLVGIEDVDARLEHPRRCGMTEMRSPCYSVMGPRYIQDILETNEQFIDGLKFKGGSASLMPKSFLKEIADMAHQHGMYMSTGGWAEHMLMKGPSAFKQYVQECKDVGFDTLELNTDFLNFQEDDLLRLIRLIKNEGLKAKPQLDVSIGDALSLRDLQTEMDALIKRAERLLEAGADMIMFDSDGITKGVDEWRTDLVAKMIGRLGLQKIMFEADEPESVQWFVSKYGPGVNLFVDHSHIRNLECLRTTASWTGIMDTSLYHHMHHQFRWKLHILSHGLSHMSLRHTSRPKMGLIELQ</sequence>
<dbReference type="EMBL" id="JABFUD020000002">
    <property type="protein sequence ID" value="KAI5083127.1"/>
    <property type="molecule type" value="Genomic_DNA"/>
</dbReference>
<name>A0A9D4VCW1_ADICA</name>
<dbReference type="Gene3D" id="3.20.20.70">
    <property type="entry name" value="Aldolase class I"/>
    <property type="match status" value="1"/>
</dbReference>
<evidence type="ECO:0000313" key="3">
    <source>
        <dbReference type="Proteomes" id="UP000886520"/>
    </source>
</evidence>
<dbReference type="OrthoDB" id="47007at2759"/>
<dbReference type="InterPro" id="IPR036112">
    <property type="entry name" value="ComA_synth_sf"/>
</dbReference>
<dbReference type="PANTHER" id="PTHR48413:SF1">
    <property type="entry name" value="PROTEIN HEAT-STRESS-ASSOCIATED 32"/>
    <property type="match status" value="1"/>
</dbReference>
<dbReference type="InterPro" id="IPR003830">
    <property type="entry name" value="ComA_synth"/>
</dbReference>
<evidence type="ECO:0008006" key="4">
    <source>
        <dbReference type="Google" id="ProtNLM"/>
    </source>
</evidence>
<reference evidence="2" key="1">
    <citation type="submission" date="2021-01" db="EMBL/GenBank/DDBJ databases">
        <title>Adiantum capillus-veneris genome.</title>
        <authorList>
            <person name="Fang Y."/>
            <person name="Liao Q."/>
        </authorList>
    </citation>
    <scope>NUCLEOTIDE SEQUENCE</scope>
    <source>
        <strain evidence="2">H3</strain>
        <tissue evidence="2">Leaf</tissue>
    </source>
</reference>
<gene>
    <name evidence="2" type="ORF">GOP47_0002870</name>
</gene>
<comment type="similarity">
    <text evidence="1">Belongs to the phosphosulfolactate synthase family.</text>
</comment>
<dbReference type="SUPFAM" id="SSF102110">
    <property type="entry name" value="(2r)-phospho-3-sulfolactate synthase ComA"/>
    <property type="match status" value="1"/>
</dbReference>
<keyword evidence="3" id="KW-1185">Reference proteome</keyword>
<accession>A0A9D4VCW1</accession>
<comment type="caution">
    <text evidence="2">The sequence shown here is derived from an EMBL/GenBank/DDBJ whole genome shotgun (WGS) entry which is preliminary data.</text>
</comment>
<evidence type="ECO:0000256" key="1">
    <source>
        <dbReference type="ARBA" id="ARBA00010424"/>
    </source>
</evidence>
<dbReference type="AlphaFoldDB" id="A0A9D4VCW1"/>
<organism evidence="2 3">
    <name type="scientific">Adiantum capillus-veneris</name>
    <name type="common">Maidenhair fern</name>
    <dbReference type="NCBI Taxonomy" id="13818"/>
    <lineage>
        <taxon>Eukaryota</taxon>
        <taxon>Viridiplantae</taxon>
        <taxon>Streptophyta</taxon>
        <taxon>Embryophyta</taxon>
        <taxon>Tracheophyta</taxon>
        <taxon>Polypodiopsida</taxon>
        <taxon>Polypodiidae</taxon>
        <taxon>Polypodiales</taxon>
        <taxon>Pteridineae</taxon>
        <taxon>Pteridaceae</taxon>
        <taxon>Vittarioideae</taxon>
        <taxon>Adiantum</taxon>
    </lineage>
</organism>
<evidence type="ECO:0000313" key="2">
    <source>
        <dbReference type="EMBL" id="KAI5083127.1"/>
    </source>
</evidence>